<evidence type="ECO:0000256" key="7">
    <source>
        <dbReference type="ARBA" id="ARBA00023033"/>
    </source>
</evidence>
<evidence type="ECO:0000256" key="6">
    <source>
        <dbReference type="ARBA" id="ARBA00023004"/>
    </source>
</evidence>
<accession>A0AAD9W8I1</accession>
<sequence>MIGWSLSFSTMYTVSLPHGPFLGSRAQEAFVGFSVLGLTLLFSKLFYNAYLHPLRKFPGPLLARLSRLYYSYYRSTGQLEWKTLELHKKYGSVVRIAPNELSFNAGTAWDDIYGHTTKRRSGRRLQKEAFFYLGAVAPNGEKNLGASSDEDHSRIRGVLSSAFSEKAVFAQEDLLMRHIGFMVERIRSLNGIPTDAVRWLHHCTFDITTDLSLGASAKTLACDEWSPLAHLMFEGIKEGITAVEILRFAPFKYQAFSLLIKAFGKARLEAFQAAINQAHIRMAQATTDKEDKKPDFMSYIIKANKTSKALTPSEITANVALLLDVGSETTASLLAGCLFYLTKTPHILEKLTSMIRKDFQTPQEINSKNLAQNSYLTAVLNEALRIYPPVAGATPRVTPPEGSQSREMWFYCHKSHANTKLVDGRYVPGNISVAVNQVAMNRSPKNFTNPDQFVPGRWLGDGCFPDDQLQLCQPFSHGPRACLGRKYVCILLIAILCMLIVSTQSRLG</sequence>
<dbReference type="PANTHER" id="PTHR24305:SF230">
    <property type="entry name" value="P450, PUTATIVE (EUROFUNG)-RELATED"/>
    <property type="match status" value="1"/>
</dbReference>
<name>A0AAD9W8I1_PHOAM</name>
<evidence type="ECO:0000256" key="8">
    <source>
        <dbReference type="PIRSR" id="PIRSR602401-1"/>
    </source>
</evidence>
<dbReference type="EMBL" id="JAUJFL010000002">
    <property type="protein sequence ID" value="KAK2610916.1"/>
    <property type="molecule type" value="Genomic_DNA"/>
</dbReference>
<dbReference type="InterPro" id="IPR050121">
    <property type="entry name" value="Cytochrome_P450_monoxygenase"/>
</dbReference>
<evidence type="ECO:0000256" key="1">
    <source>
        <dbReference type="ARBA" id="ARBA00001971"/>
    </source>
</evidence>
<reference evidence="10" key="1">
    <citation type="submission" date="2023-06" db="EMBL/GenBank/DDBJ databases">
        <authorList>
            <person name="Noh H."/>
        </authorList>
    </citation>
    <scope>NUCLEOTIDE SEQUENCE</scope>
    <source>
        <strain evidence="10">DUCC20226</strain>
    </source>
</reference>
<dbReference type="GO" id="GO:0016705">
    <property type="term" value="F:oxidoreductase activity, acting on paired donors, with incorporation or reduction of molecular oxygen"/>
    <property type="evidence" value="ECO:0007669"/>
    <property type="project" value="InterPro"/>
</dbReference>
<keyword evidence="3 8" id="KW-0349">Heme</keyword>
<dbReference type="InterPro" id="IPR036396">
    <property type="entry name" value="Cyt_P450_sf"/>
</dbReference>
<gene>
    <name evidence="10" type="ORF">N8I77_004305</name>
</gene>
<dbReference type="AlphaFoldDB" id="A0AAD9W8I1"/>
<comment type="similarity">
    <text evidence="2 9">Belongs to the cytochrome P450 family.</text>
</comment>
<dbReference type="Gene3D" id="1.10.630.10">
    <property type="entry name" value="Cytochrome P450"/>
    <property type="match status" value="1"/>
</dbReference>
<dbReference type="GO" id="GO:0004497">
    <property type="term" value="F:monooxygenase activity"/>
    <property type="evidence" value="ECO:0007669"/>
    <property type="project" value="UniProtKB-KW"/>
</dbReference>
<evidence type="ECO:0000313" key="11">
    <source>
        <dbReference type="Proteomes" id="UP001265746"/>
    </source>
</evidence>
<evidence type="ECO:0000256" key="4">
    <source>
        <dbReference type="ARBA" id="ARBA00022723"/>
    </source>
</evidence>
<dbReference type="InterPro" id="IPR001128">
    <property type="entry name" value="Cyt_P450"/>
</dbReference>
<dbReference type="InterPro" id="IPR002401">
    <property type="entry name" value="Cyt_P450_E_grp-I"/>
</dbReference>
<keyword evidence="7 9" id="KW-0503">Monooxygenase</keyword>
<keyword evidence="4 8" id="KW-0479">Metal-binding</keyword>
<evidence type="ECO:0000256" key="5">
    <source>
        <dbReference type="ARBA" id="ARBA00023002"/>
    </source>
</evidence>
<dbReference type="PROSITE" id="PS00086">
    <property type="entry name" value="CYTOCHROME_P450"/>
    <property type="match status" value="1"/>
</dbReference>
<dbReference type="Pfam" id="PF00067">
    <property type="entry name" value="p450"/>
    <property type="match status" value="2"/>
</dbReference>
<dbReference type="Proteomes" id="UP001265746">
    <property type="component" value="Unassembled WGS sequence"/>
</dbReference>
<dbReference type="PRINTS" id="PR00385">
    <property type="entry name" value="P450"/>
</dbReference>
<feature type="binding site" description="axial binding residue" evidence="8">
    <location>
        <position position="482"/>
    </location>
    <ligand>
        <name>heme</name>
        <dbReference type="ChEBI" id="CHEBI:30413"/>
    </ligand>
    <ligandPart>
        <name>Fe</name>
        <dbReference type="ChEBI" id="CHEBI:18248"/>
    </ligandPart>
</feature>
<organism evidence="10 11">
    <name type="scientific">Phomopsis amygdali</name>
    <name type="common">Fusicoccum amygdali</name>
    <dbReference type="NCBI Taxonomy" id="1214568"/>
    <lineage>
        <taxon>Eukaryota</taxon>
        <taxon>Fungi</taxon>
        <taxon>Dikarya</taxon>
        <taxon>Ascomycota</taxon>
        <taxon>Pezizomycotina</taxon>
        <taxon>Sordariomycetes</taxon>
        <taxon>Sordariomycetidae</taxon>
        <taxon>Diaporthales</taxon>
        <taxon>Diaporthaceae</taxon>
        <taxon>Diaporthe</taxon>
    </lineage>
</organism>
<keyword evidence="6 8" id="KW-0408">Iron</keyword>
<evidence type="ECO:0000256" key="9">
    <source>
        <dbReference type="RuleBase" id="RU000461"/>
    </source>
</evidence>
<evidence type="ECO:0000256" key="2">
    <source>
        <dbReference type="ARBA" id="ARBA00010617"/>
    </source>
</evidence>
<dbReference type="CDD" id="cd11058">
    <property type="entry name" value="CYP60B-like"/>
    <property type="match status" value="1"/>
</dbReference>
<dbReference type="SUPFAM" id="SSF48264">
    <property type="entry name" value="Cytochrome P450"/>
    <property type="match status" value="1"/>
</dbReference>
<comment type="caution">
    <text evidence="10">The sequence shown here is derived from an EMBL/GenBank/DDBJ whole genome shotgun (WGS) entry which is preliminary data.</text>
</comment>
<evidence type="ECO:0000256" key="3">
    <source>
        <dbReference type="ARBA" id="ARBA00022617"/>
    </source>
</evidence>
<dbReference type="PRINTS" id="PR00463">
    <property type="entry name" value="EP450I"/>
</dbReference>
<comment type="cofactor">
    <cofactor evidence="1 8">
        <name>heme</name>
        <dbReference type="ChEBI" id="CHEBI:30413"/>
    </cofactor>
</comment>
<proteinExistence type="inferred from homology"/>
<dbReference type="GO" id="GO:0020037">
    <property type="term" value="F:heme binding"/>
    <property type="evidence" value="ECO:0007669"/>
    <property type="project" value="InterPro"/>
</dbReference>
<evidence type="ECO:0000313" key="10">
    <source>
        <dbReference type="EMBL" id="KAK2610916.1"/>
    </source>
</evidence>
<dbReference type="PANTHER" id="PTHR24305">
    <property type="entry name" value="CYTOCHROME P450"/>
    <property type="match status" value="1"/>
</dbReference>
<dbReference type="GO" id="GO:0005506">
    <property type="term" value="F:iron ion binding"/>
    <property type="evidence" value="ECO:0007669"/>
    <property type="project" value="InterPro"/>
</dbReference>
<dbReference type="InterPro" id="IPR017972">
    <property type="entry name" value="Cyt_P450_CS"/>
</dbReference>
<protein>
    <submittedName>
        <fullName evidence="10">Uncharacterized protein</fullName>
    </submittedName>
</protein>
<keyword evidence="5 9" id="KW-0560">Oxidoreductase</keyword>
<keyword evidence="11" id="KW-1185">Reference proteome</keyword>